<evidence type="ECO:0000313" key="2">
    <source>
        <dbReference type="EMBL" id="AJG19040.1"/>
    </source>
</evidence>
<dbReference type="AlphaFoldDB" id="A0A0C4Y7P4"/>
<evidence type="ECO:0000313" key="3">
    <source>
        <dbReference type="Proteomes" id="UP000031843"/>
    </source>
</evidence>
<gene>
    <name evidence="2" type="ORF">RR42_m1643</name>
</gene>
<keyword evidence="1" id="KW-0472">Membrane</keyword>
<evidence type="ECO:0000256" key="1">
    <source>
        <dbReference type="SAM" id="Phobius"/>
    </source>
</evidence>
<keyword evidence="1" id="KW-1133">Transmembrane helix</keyword>
<dbReference type="KEGG" id="cbw:RR42_m1643"/>
<keyword evidence="1" id="KW-0812">Transmembrane</keyword>
<dbReference type="Proteomes" id="UP000031843">
    <property type="component" value="Chromosome main"/>
</dbReference>
<reference evidence="2 3" key="1">
    <citation type="journal article" date="2015" name="Genome Announc.">
        <title>Complete Genome Sequence of Cupriavidus basilensis 4G11, Isolated from the Oak Ridge Field Research Center Site.</title>
        <authorList>
            <person name="Ray J."/>
            <person name="Waters R.J."/>
            <person name="Skerker J.M."/>
            <person name="Kuehl J.V."/>
            <person name="Price M.N."/>
            <person name="Huang J."/>
            <person name="Chakraborty R."/>
            <person name="Arkin A.P."/>
            <person name="Deutschbauer A."/>
        </authorList>
    </citation>
    <scope>NUCLEOTIDE SEQUENCE [LARGE SCALE GENOMIC DNA]</scope>
    <source>
        <strain evidence="2">4G11</strain>
    </source>
</reference>
<name>A0A0C4Y7P4_9BURK</name>
<proteinExistence type="predicted"/>
<sequence length="39" mass="4454">MRAEIHKALNEQTWKLVTFTCSFGTALVAAVYFLTKNIH</sequence>
<dbReference type="EMBL" id="CP010536">
    <property type="protein sequence ID" value="AJG19040.1"/>
    <property type="molecule type" value="Genomic_DNA"/>
</dbReference>
<protein>
    <submittedName>
        <fullName evidence="2">Uncharacterized protein</fullName>
    </submittedName>
</protein>
<accession>A0A0C4Y7P4</accession>
<feature type="transmembrane region" description="Helical" evidence="1">
    <location>
        <begin position="16"/>
        <end position="35"/>
    </location>
</feature>
<organism evidence="2 3">
    <name type="scientific">Cupriavidus basilensis</name>
    <dbReference type="NCBI Taxonomy" id="68895"/>
    <lineage>
        <taxon>Bacteria</taxon>
        <taxon>Pseudomonadati</taxon>
        <taxon>Pseudomonadota</taxon>
        <taxon>Betaproteobacteria</taxon>
        <taxon>Burkholderiales</taxon>
        <taxon>Burkholderiaceae</taxon>
        <taxon>Cupriavidus</taxon>
    </lineage>
</organism>
<keyword evidence="3" id="KW-1185">Reference proteome</keyword>